<comment type="similarity">
    <text evidence="2">Belongs to the peptidase C26 family.</text>
</comment>
<dbReference type="AlphaFoldDB" id="A0A9W2ZPR2"/>
<evidence type="ECO:0000256" key="3">
    <source>
        <dbReference type="ARBA" id="ARBA00022525"/>
    </source>
</evidence>
<feature type="active site" description="Proton donor" evidence="6">
    <location>
        <position position="270"/>
    </location>
</feature>
<dbReference type="OMA" id="KFQANDD"/>
<dbReference type="OrthoDB" id="64220at2759"/>
<evidence type="ECO:0000256" key="6">
    <source>
        <dbReference type="PIRSR" id="PIRSR615527-1"/>
    </source>
</evidence>
<comment type="catalytic activity">
    <reaction evidence="7">
        <text>(6S)-5,6,7,8-tetrahydrofolyl-(gamma-L-Glu)(n) + (n-1) H2O = (6S)-5,6,7,8-tetrahydrofolate + (n-1) L-glutamate</text>
        <dbReference type="Rhea" id="RHEA:56784"/>
        <dbReference type="Rhea" id="RHEA-COMP:14738"/>
        <dbReference type="ChEBI" id="CHEBI:15377"/>
        <dbReference type="ChEBI" id="CHEBI:29985"/>
        <dbReference type="ChEBI" id="CHEBI:57453"/>
        <dbReference type="ChEBI" id="CHEBI:141005"/>
        <dbReference type="EC" id="3.4.19.9"/>
    </reaction>
</comment>
<dbReference type="InterPro" id="IPR011697">
    <property type="entry name" value="Peptidase_C26"/>
</dbReference>
<feature type="active site" description="Nucleophile" evidence="6 7">
    <location>
        <position position="160"/>
    </location>
</feature>
<dbReference type="PANTHER" id="PTHR11315:SF0">
    <property type="entry name" value="FOLATE GAMMA-GLUTAMYL HYDROLASE"/>
    <property type="match status" value="1"/>
</dbReference>
<protein>
    <recommendedName>
        <fullName evidence="7">folate gamma-glutamyl hydrolase</fullName>
        <ecNumber evidence="7">3.4.19.9</ecNumber>
    </recommendedName>
</protein>
<evidence type="ECO:0000313" key="9">
    <source>
        <dbReference type="RefSeq" id="XP_055876910.1"/>
    </source>
</evidence>
<organism evidence="8 9">
    <name type="scientific">Biomphalaria glabrata</name>
    <name type="common">Bloodfluke planorb</name>
    <name type="synonym">Freshwater snail</name>
    <dbReference type="NCBI Taxonomy" id="6526"/>
    <lineage>
        <taxon>Eukaryota</taxon>
        <taxon>Metazoa</taxon>
        <taxon>Spiralia</taxon>
        <taxon>Lophotrochozoa</taxon>
        <taxon>Mollusca</taxon>
        <taxon>Gastropoda</taxon>
        <taxon>Heterobranchia</taxon>
        <taxon>Euthyneura</taxon>
        <taxon>Panpulmonata</taxon>
        <taxon>Hygrophila</taxon>
        <taxon>Lymnaeoidea</taxon>
        <taxon>Planorbidae</taxon>
        <taxon>Biomphalaria</taxon>
    </lineage>
</organism>
<dbReference type="FunFam" id="3.40.50.880:FF:000024">
    <property type="entry name" value="Folate gamma-glutamyl hydrolase"/>
    <property type="match status" value="1"/>
</dbReference>
<proteinExistence type="inferred from homology"/>
<dbReference type="PROSITE" id="PS51275">
    <property type="entry name" value="PEPTIDASE_C26_GGH"/>
    <property type="match status" value="1"/>
</dbReference>
<dbReference type="Gene3D" id="3.40.50.880">
    <property type="match status" value="1"/>
</dbReference>
<evidence type="ECO:0000256" key="5">
    <source>
        <dbReference type="ARBA" id="ARBA00022801"/>
    </source>
</evidence>
<sequence length="344" mass="39493">MIRSDLDLPAWAKFNLKHMSDRSAHTHTPKMFYLKSTLGAFIELILLFWGCATVKTAATFNDRPIIGILAQDTNSPYGKTYISATYVKFMEQAGARVVPIRGGQPLEYYGQMVNYTNGILIPGGSVNLNTSLLGRSARIIYDLVIQANDRGDYYPLWGTCMGFQVLCFLTQGENLLKGTDSNNASWPLNFTSGFRKSRMFGYAPEEIIQILAQQPVTQNEHSYSILLPDFENSKLSKFFSKLSTNLDRKGKEFISTVEAKNYPIYGVQWHPEKNNFNWNPNYVINHNRDAVKVSQYMSDFFVNESRKNLHKFPTVHDEAVNMIQNFKRVYYPDNTFFDFYFPDL</sequence>
<evidence type="ECO:0000256" key="1">
    <source>
        <dbReference type="ARBA" id="ARBA00004239"/>
    </source>
</evidence>
<dbReference type="GO" id="GO:0005576">
    <property type="term" value="C:extracellular region"/>
    <property type="evidence" value="ECO:0007669"/>
    <property type="project" value="UniProtKB-SubCell"/>
</dbReference>
<dbReference type="RefSeq" id="XP_055876910.1">
    <property type="nucleotide sequence ID" value="XM_056020935.1"/>
</dbReference>
<dbReference type="PANTHER" id="PTHR11315">
    <property type="entry name" value="PROTEASE FAMILY C26 GAMMA-GLUTAMYL HYDROLASE"/>
    <property type="match status" value="1"/>
</dbReference>
<keyword evidence="4" id="KW-0732">Signal</keyword>
<dbReference type="Pfam" id="PF07722">
    <property type="entry name" value="Peptidase_C26"/>
    <property type="match status" value="1"/>
</dbReference>
<dbReference type="SUPFAM" id="SSF52317">
    <property type="entry name" value="Class I glutamine amidotransferase-like"/>
    <property type="match status" value="1"/>
</dbReference>
<dbReference type="InterPro" id="IPR029062">
    <property type="entry name" value="Class_I_gatase-like"/>
</dbReference>
<dbReference type="GO" id="GO:0005773">
    <property type="term" value="C:vacuole"/>
    <property type="evidence" value="ECO:0007669"/>
    <property type="project" value="TreeGrafter"/>
</dbReference>
<dbReference type="EC" id="3.4.19.9" evidence="7"/>
<keyword evidence="8" id="KW-1185">Reference proteome</keyword>
<dbReference type="GO" id="GO:0046900">
    <property type="term" value="P:tetrahydrofolylpolyglutamate metabolic process"/>
    <property type="evidence" value="ECO:0007669"/>
    <property type="project" value="TreeGrafter"/>
</dbReference>
<dbReference type="GO" id="GO:0034722">
    <property type="term" value="F:gamma-glutamyl-peptidase activity"/>
    <property type="evidence" value="ECO:0007669"/>
    <property type="project" value="UniProtKB-UniRule"/>
</dbReference>
<name>A0A9W2ZPR2_BIOGL</name>
<dbReference type="GeneID" id="106066004"/>
<dbReference type="Proteomes" id="UP001165740">
    <property type="component" value="Chromosome 2"/>
</dbReference>
<reference evidence="9" key="1">
    <citation type="submission" date="2025-08" db="UniProtKB">
        <authorList>
            <consortium name="RefSeq"/>
        </authorList>
    </citation>
    <scope>IDENTIFICATION</scope>
</reference>
<accession>A0A9W2ZPR2</accession>
<comment type="subcellular location">
    <subcellularLocation>
        <location evidence="1">Secreted</location>
        <location evidence="1">Extracellular space</location>
    </subcellularLocation>
</comment>
<gene>
    <name evidence="9" type="primary">LOC106066004</name>
</gene>
<keyword evidence="3" id="KW-0964">Secreted</keyword>
<keyword evidence="5 7" id="KW-0378">Hydrolase</keyword>
<evidence type="ECO:0000313" key="8">
    <source>
        <dbReference type="Proteomes" id="UP001165740"/>
    </source>
</evidence>
<dbReference type="PROSITE" id="PS51273">
    <property type="entry name" value="GATASE_TYPE_1"/>
    <property type="match status" value="1"/>
</dbReference>
<evidence type="ECO:0000256" key="7">
    <source>
        <dbReference type="PROSITE-ProRule" id="PRU00607"/>
    </source>
</evidence>
<evidence type="ECO:0000256" key="4">
    <source>
        <dbReference type="ARBA" id="ARBA00022729"/>
    </source>
</evidence>
<evidence type="ECO:0000256" key="2">
    <source>
        <dbReference type="ARBA" id="ARBA00011083"/>
    </source>
</evidence>
<feature type="active site" evidence="7">
    <location>
        <position position="270"/>
    </location>
</feature>
<dbReference type="InterPro" id="IPR015527">
    <property type="entry name" value="Pept_C26_g-glut_hydrolase"/>
</dbReference>